<dbReference type="EC" id="3.1.4.12" evidence="16"/>
<evidence type="ECO:0000313" key="16">
    <source>
        <dbReference type="EMBL" id="KAL1872092.1"/>
    </source>
</evidence>
<dbReference type="Proteomes" id="UP001583177">
    <property type="component" value="Unassembled WGS sequence"/>
</dbReference>
<evidence type="ECO:0000256" key="1">
    <source>
        <dbReference type="ARBA" id="ARBA00004141"/>
    </source>
</evidence>
<evidence type="ECO:0000256" key="14">
    <source>
        <dbReference type="SAM" id="Phobius"/>
    </source>
</evidence>
<evidence type="ECO:0000256" key="5">
    <source>
        <dbReference type="ARBA" id="ARBA00022692"/>
    </source>
</evidence>
<evidence type="ECO:0000256" key="6">
    <source>
        <dbReference type="ARBA" id="ARBA00022723"/>
    </source>
</evidence>
<keyword evidence="9" id="KW-0746">Sphingolipid metabolism</keyword>
<dbReference type="SUPFAM" id="SSF56219">
    <property type="entry name" value="DNase I-like"/>
    <property type="match status" value="1"/>
</dbReference>
<keyword evidence="17" id="KW-1185">Reference proteome</keyword>
<name>A0ABR3X8S7_9PEZI</name>
<feature type="transmembrane region" description="Helical" evidence="14">
    <location>
        <begin position="499"/>
        <end position="519"/>
    </location>
</feature>
<dbReference type="Pfam" id="PF03372">
    <property type="entry name" value="Exo_endo_phos"/>
    <property type="match status" value="1"/>
</dbReference>
<dbReference type="Gene3D" id="3.60.10.10">
    <property type="entry name" value="Endonuclease/exonuclease/phosphatase"/>
    <property type="match status" value="1"/>
</dbReference>
<dbReference type="InterPro" id="IPR036691">
    <property type="entry name" value="Endo/exonu/phosph_ase_sf"/>
</dbReference>
<reference evidence="16 17" key="1">
    <citation type="journal article" date="2024" name="IMA Fungus">
        <title>IMA Genome - F19 : A genome assembly and annotation guide to empower mycologists, including annotated draft genome sequences of Ceratocystis pirilliformis, Diaporthe australafricana, Fusarium ophioides, Paecilomyces lecythidis, and Sporothrix stenoceras.</title>
        <authorList>
            <person name="Aylward J."/>
            <person name="Wilson A.M."/>
            <person name="Visagie C.M."/>
            <person name="Spraker J."/>
            <person name="Barnes I."/>
            <person name="Buitendag C."/>
            <person name="Ceriani C."/>
            <person name="Del Mar Angel L."/>
            <person name="du Plessis D."/>
            <person name="Fuchs T."/>
            <person name="Gasser K."/>
            <person name="Kramer D."/>
            <person name="Li W."/>
            <person name="Munsamy K."/>
            <person name="Piso A."/>
            <person name="Price J.L."/>
            <person name="Sonnekus B."/>
            <person name="Thomas C."/>
            <person name="van der Nest A."/>
            <person name="van Dijk A."/>
            <person name="van Heerden A."/>
            <person name="van Vuuren N."/>
            <person name="Yilmaz N."/>
            <person name="Duong T.A."/>
            <person name="van der Merwe N.A."/>
            <person name="Wingfield M.J."/>
            <person name="Wingfield B.D."/>
        </authorList>
    </citation>
    <scope>NUCLEOTIDE SEQUENCE [LARGE SCALE GENOMIC DNA]</scope>
    <source>
        <strain evidence="16 17">CMW 18300</strain>
    </source>
</reference>
<dbReference type="InterPro" id="IPR038772">
    <property type="entry name" value="Sph/SMPD2-like"/>
</dbReference>
<evidence type="ECO:0000256" key="4">
    <source>
        <dbReference type="ARBA" id="ARBA00006335"/>
    </source>
</evidence>
<keyword evidence="11" id="KW-0443">Lipid metabolism</keyword>
<feature type="compositionally biased region" description="Low complexity" evidence="13">
    <location>
        <begin position="449"/>
        <end position="462"/>
    </location>
</feature>
<organism evidence="16 17">
    <name type="scientific">Diaporthe australafricana</name>
    <dbReference type="NCBI Taxonomy" id="127596"/>
    <lineage>
        <taxon>Eukaryota</taxon>
        <taxon>Fungi</taxon>
        <taxon>Dikarya</taxon>
        <taxon>Ascomycota</taxon>
        <taxon>Pezizomycotina</taxon>
        <taxon>Sordariomycetes</taxon>
        <taxon>Sordariomycetidae</taxon>
        <taxon>Diaporthales</taxon>
        <taxon>Diaporthaceae</taxon>
        <taxon>Diaporthe</taxon>
    </lineage>
</organism>
<accession>A0ABR3X8S7</accession>
<sequence length="599" mass="65149">MEHPLPHSHPPEVNITTLNCWGLKFNISKLRQPRLHEIGRQVAQASPPPDILCLQEVWAHADYLAIRRETAAILPHAKFYHSGAFGAGLAILSRWPFEESSMVPYALNGRPTAFWRGDWYVGKGVACARLRYGAGDRDVIEVFNTHTHAPYDTDRGDSYRVHREAQAWQLAKLLRGAAERGHLVVAAGDFNMTPLSAAHRIITGRAPVRDAWRVLYPDSSLGCAHDDIERARARDVPTAEFNLVENGVTSNSVFNTWRWPSAEQKKLGRGRPIIGVDPARADPRGKRLDYVFASTGPRELEDGVGGWVVKDARVGMTARHPELGCSLSDHFSVEATLAFHTATRGAAGAASSLKWPLPPGATSSLSAFRASTSLFPPRNHDRHDGTITTKDTADQDADGGSPANGAFLELRTPTPSSTRTSFIQRPRSRRWSSASAAAAATSADRDAQLLSSLGPSPGGDPSFPFPSDPAFGRPEDFDSLLDGVAAYQAREAAQAFHRALHFGSWVLVTVACYVAVWFIPTHGGGSLSRTQNHAVNFVLLLLSSLGLVAGCVDGLMALLFFRGSEQRALKEYEWELKNARALAAGEGHTAVEEVRGLKS</sequence>
<evidence type="ECO:0000256" key="3">
    <source>
        <dbReference type="ARBA" id="ARBA00004991"/>
    </source>
</evidence>
<dbReference type="GO" id="GO:0004767">
    <property type="term" value="F:sphingomyelin phosphodiesterase activity"/>
    <property type="evidence" value="ECO:0007669"/>
    <property type="project" value="UniProtKB-EC"/>
</dbReference>
<comment type="similarity">
    <text evidence="4">Belongs to the neutral sphingomyelinase family.</text>
</comment>
<comment type="pathway">
    <text evidence="2">Lipid metabolism; sphingolipid metabolism.</text>
</comment>
<feature type="compositionally biased region" description="Low complexity" evidence="13">
    <location>
        <begin position="411"/>
        <end position="421"/>
    </location>
</feature>
<dbReference type="EMBL" id="JAWRVE010000030">
    <property type="protein sequence ID" value="KAL1872092.1"/>
    <property type="molecule type" value="Genomic_DNA"/>
</dbReference>
<feature type="region of interest" description="Disordered" evidence="13">
    <location>
        <begin position="449"/>
        <end position="468"/>
    </location>
</feature>
<evidence type="ECO:0000256" key="13">
    <source>
        <dbReference type="SAM" id="MobiDB-lite"/>
    </source>
</evidence>
<comment type="pathway">
    <text evidence="3">Sphingolipid metabolism.</text>
</comment>
<comment type="caution">
    <text evidence="16">The sequence shown here is derived from an EMBL/GenBank/DDBJ whole genome shotgun (WGS) entry which is preliminary data.</text>
</comment>
<evidence type="ECO:0000256" key="10">
    <source>
        <dbReference type="ARBA" id="ARBA00022989"/>
    </source>
</evidence>
<keyword evidence="8" id="KW-0460">Magnesium</keyword>
<dbReference type="PANTHER" id="PTHR16320:SF24">
    <property type="entry name" value="PHOSPHODIESTERASE, PUTATIVE-RELATED"/>
    <property type="match status" value="1"/>
</dbReference>
<keyword evidence="5 14" id="KW-0812">Transmembrane</keyword>
<gene>
    <name evidence="16" type="primary">ISC1_2</name>
    <name evidence="16" type="ORF">Daus18300_004461</name>
</gene>
<protein>
    <submittedName>
        <fullName evidence="16">Phospholipase C type enzyme</fullName>
        <ecNumber evidence="16">3.1.4.12</ecNumber>
    </submittedName>
</protein>
<evidence type="ECO:0000256" key="11">
    <source>
        <dbReference type="ARBA" id="ARBA00023098"/>
    </source>
</evidence>
<keyword evidence="7 16" id="KW-0378">Hydrolase</keyword>
<evidence type="ECO:0000313" key="17">
    <source>
        <dbReference type="Proteomes" id="UP001583177"/>
    </source>
</evidence>
<keyword evidence="12 14" id="KW-0472">Membrane</keyword>
<evidence type="ECO:0000256" key="7">
    <source>
        <dbReference type="ARBA" id="ARBA00022801"/>
    </source>
</evidence>
<evidence type="ECO:0000256" key="8">
    <source>
        <dbReference type="ARBA" id="ARBA00022842"/>
    </source>
</evidence>
<comment type="subcellular location">
    <subcellularLocation>
        <location evidence="1">Membrane</location>
        <topology evidence="1">Multi-pass membrane protein</topology>
    </subcellularLocation>
</comment>
<evidence type="ECO:0000256" key="12">
    <source>
        <dbReference type="ARBA" id="ARBA00023136"/>
    </source>
</evidence>
<keyword evidence="10 14" id="KW-1133">Transmembrane helix</keyword>
<feature type="region of interest" description="Disordered" evidence="13">
    <location>
        <begin position="372"/>
        <end position="437"/>
    </location>
</feature>
<feature type="transmembrane region" description="Helical" evidence="14">
    <location>
        <begin position="539"/>
        <end position="561"/>
    </location>
</feature>
<proteinExistence type="inferred from homology"/>
<evidence type="ECO:0000256" key="2">
    <source>
        <dbReference type="ARBA" id="ARBA00004760"/>
    </source>
</evidence>
<evidence type="ECO:0000259" key="15">
    <source>
        <dbReference type="Pfam" id="PF03372"/>
    </source>
</evidence>
<dbReference type="InterPro" id="IPR005135">
    <property type="entry name" value="Endo/exonuclease/phosphatase"/>
</dbReference>
<keyword evidence="6" id="KW-0479">Metal-binding</keyword>
<dbReference type="PANTHER" id="PTHR16320">
    <property type="entry name" value="SPHINGOMYELINASE FAMILY MEMBER"/>
    <property type="match status" value="1"/>
</dbReference>
<feature type="domain" description="Endonuclease/exonuclease/phosphatase" evidence="15">
    <location>
        <begin position="17"/>
        <end position="330"/>
    </location>
</feature>
<evidence type="ECO:0000256" key="9">
    <source>
        <dbReference type="ARBA" id="ARBA00022919"/>
    </source>
</evidence>